<dbReference type="CDD" id="cd01392">
    <property type="entry name" value="HTH_LacI"/>
    <property type="match status" value="1"/>
</dbReference>
<protein>
    <submittedName>
        <fullName evidence="5">LacI family DNA-binding transcriptional regulator</fullName>
    </submittedName>
</protein>
<evidence type="ECO:0000259" key="4">
    <source>
        <dbReference type="PROSITE" id="PS50932"/>
    </source>
</evidence>
<gene>
    <name evidence="5" type="ORF">IDH41_04570</name>
</gene>
<organism evidence="5 6">
    <name type="scientific">Paenibacillus arenilitoris</name>
    <dbReference type="NCBI Taxonomy" id="2772299"/>
    <lineage>
        <taxon>Bacteria</taxon>
        <taxon>Bacillati</taxon>
        <taxon>Bacillota</taxon>
        <taxon>Bacilli</taxon>
        <taxon>Bacillales</taxon>
        <taxon>Paenibacillaceae</taxon>
        <taxon>Paenibacillus</taxon>
    </lineage>
</organism>
<name>A0A927H4X6_9BACL</name>
<dbReference type="Gene3D" id="1.10.260.40">
    <property type="entry name" value="lambda repressor-like DNA-binding domains"/>
    <property type="match status" value="1"/>
</dbReference>
<dbReference type="Pfam" id="PF00356">
    <property type="entry name" value="LacI"/>
    <property type="match status" value="1"/>
</dbReference>
<evidence type="ECO:0000256" key="1">
    <source>
        <dbReference type="ARBA" id="ARBA00023015"/>
    </source>
</evidence>
<dbReference type="PANTHER" id="PTHR30146:SF109">
    <property type="entry name" value="HTH-TYPE TRANSCRIPTIONAL REGULATOR GALS"/>
    <property type="match status" value="1"/>
</dbReference>
<dbReference type="PANTHER" id="PTHR30146">
    <property type="entry name" value="LACI-RELATED TRANSCRIPTIONAL REPRESSOR"/>
    <property type="match status" value="1"/>
</dbReference>
<reference evidence="5" key="1">
    <citation type="submission" date="2020-09" db="EMBL/GenBank/DDBJ databases">
        <title>A novel bacterium of genus Paenibacillus, isolated from South China Sea.</title>
        <authorList>
            <person name="Huang H."/>
            <person name="Mo K."/>
            <person name="Hu Y."/>
        </authorList>
    </citation>
    <scope>NUCLEOTIDE SEQUENCE</scope>
    <source>
        <strain evidence="5">IB182493</strain>
    </source>
</reference>
<keyword evidence="6" id="KW-1185">Reference proteome</keyword>
<evidence type="ECO:0000313" key="6">
    <source>
        <dbReference type="Proteomes" id="UP000632125"/>
    </source>
</evidence>
<accession>A0A927H4X6</accession>
<dbReference type="InterPro" id="IPR000843">
    <property type="entry name" value="HTH_LacI"/>
</dbReference>
<keyword evidence="2 5" id="KW-0238">DNA-binding</keyword>
<dbReference type="InterPro" id="IPR010982">
    <property type="entry name" value="Lambda_DNA-bd_dom_sf"/>
</dbReference>
<dbReference type="EMBL" id="JACXIY010000005">
    <property type="protein sequence ID" value="MBD2867842.1"/>
    <property type="molecule type" value="Genomic_DNA"/>
</dbReference>
<dbReference type="Pfam" id="PF13377">
    <property type="entry name" value="Peripla_BP_3"/>
    <property type="match status" value="1"/>
</dbReference>
<evidence type="ECO:0000256" key="3">
    <source>
        <dbReference type="ARBA" id="ARBA00023163"/>
    </source>
</evidence>
<dbReference type="SUPFAM" id="SSF47413">
    <property type="entry name" value="lambda repressor-like DNA-binding domains"/>
    <property type="match status" value="1"/>
</dbReference>
<dbReference type="AlphaFoldDB" id="A0A927H4X6"/>
<dbReference type="Proteomes" id="UP000632125">
    <property type="component" value="Unassembled WGS sequence"/>
</dbReference>
<dbReference type="PROSITE" id="PS50932">
    <property type="entry name" value="HTH_LACI_2"/>
    <property type="match status" value="1"/>
</dbReference>
<keyword evidence="1" id="KW-0805">Transcription regulation</keyword>
<dbReference type="CDD" id="cd06267">
    <property type="entry name" value="PBP1_LacI_sugar_binding-like"/>
    <property type="match status" value="1"/>
</dbReference>
<dbReference type="GO" id="GO:0000976">
    <property type="term" value="F:transcription cis-regulatory region binding"/>
    <property type="evidence" value="ECO:0007669"/>
    <property type="project" value="TreeGrafter"/>
</dbReference>
<proteinExistence type="predicted"/>
<dbReference type="GO" id="GO:0003700">
    <property type="term" value="F:DNA-binding transcription factor activity"/>
    <property type="evidence" value="ECO:0007669"/>
    <property type="project" value="TreeGrafter"/>
</dbReference>
<keyword evidence="3" id="KW-0804">Transcription</keyword>
<dbReference type="SMART" id="SM00354">
    <property type="entry name" value="HTH_LACI"/>
    <property type="match status" value="1"/>
</dbReference>
<comment type="caution">
    <text evidence="5">The sequence shown here is derived from an EMBL/GenBank/DDBJ whole genome shotgun (WGS) entry which is preliminary data.</text>
</comment>
<dbReference type="Gene3D" id="3.40.50.2300">
    <property type="match status" value="2"/>
</dbReference>
<evidence type="ECO:0000256" key="2">
    <source>
        <dbReference type="ARBA" id="ARBA00023125"/>
    </source>
</evidence>
<evidence type="ECO:0000313" key="5">
    <source>
        <dbReference type="EMBL" id="MBD2867842.1"/>
    </source>
</evidence>
<dbReference type="InterPro" id="IPR028082">
    <property type="entry name" value="Peripla_BP_I"/>
</dbReference>
<dbReference type="SUPFAM" id="SSF53822">
    <property type="entry name" value="Periplasmic binding protein-like I"/>
    <property type="match status" value="1"/>
</dbReference>
<dbReference type="InterPro" id="IPR046335">
    <property type="entry name" value="LacI/GalR-like_sensor"/>
</dbReference>
<sequence>MYACTLNDEDSLEHSLFRRLWNISRKEVAKLAGVSEATVSRVLNNVGPMKEKTRERVLKAAAELGYVPSALAQQFARRRSGNVGVILPAVPKVHLFSTYYFSEILSGIGETAKRCGYDLLLIFREPEGARDYAKLFRMQKIDACIVLGSRDVPEERAALAELKAGGHPFCLVNQRYDDERYETVDADHLAGSREAVRHLLAQGKRKVAFVNGPEEYSNSADRLEGYLAALAEAGVEREDERIFAGNYSRKSGYELAGTIAERIRGGGIDAVFAANDRMAIGLLQGLRERGIEAGDHYALVGYDDSDGSRITSPRLSTVAVPFYEMGRMAAARLLEPELGDSALQDGGTMLPVSFIRRETS</sequence>
<feature type="domain" description="HTH lacI-type" evidence="4">
    <location>
        <begin position="23"/>
        <end position="77"/>
    </location>
</feature>